<dbReference type="EMBL" id="AP023189">
    <property type="protein sequence ID" value="BCG26488.1"/>
    <property type="molecule type" value="Genomic_DNA"/>
</dbReference>
<accession>A0A6J4EAT0</accession>
<evidence type="ECO:0008006" key="3">
    <source>
        <dbReference type="Google" id="ProtNLM"/>
    </source>
</evidence>
<dbReference type="Pfam" id="PF07867">
    <property type="entry name" value="DUF1654"/>
    <property type="match status" value="1"/>
</dbReference>
<dbReference type="RefSeq" id="WP_173176234.1">
    <property type="nucleotide sequence ID" value="NZ_AP023189.1"/>
</dbReference>
<proteinExistence type="predicted"/>
<protein>
    <recommendedName>
        <fullName evidence="3">DUF1654 domain-containing protein</fullName>
    </recommendedName>
</protein>
<name>A0A6J4EAT0_9PSED</name>
<dbReference type="Proteomes" id="UP000509383">
    <property type="component" value="Chromosome"/>
</dbReference>
<gene>
    <name evidence="1" type="ORF">TUM18999_46790</name>
</gene>
<evidence type="ECO:0000313" key="2">
    <source>
        <dbReference type="Proteomes" id="UP000509383"/>
    </source>
</evidence>
<evidence type="ECO:0000313" key="1">
    <source>
        <dbReference type="EMBL" id="BCG26488.1"/>
    </source>
</evidence>
<dbReference type="AlphaFoldDB" id="A0A6J4EAT0"/>
<organism evidence="1 2">
    <name type="scientific">Pseudomonas tohonis</name>
    <dbReference type="NCBI Taxonomy" id="2725477"/>
    <lineage>
        <taxon>Bacteria</taxon>
        <taxon>Pseudomonadati</taxon>
        <taxon>Pseudomonadota</taxon>
        <taxon>Gammaproteobacteria</taxon>
        <taxon>Pseudomonadales</taxon>
        <taxon>Pseudomonadaceae</taxon>
        <taxon>Pseudomonas</taxon>
    </lineage>
</organism>
<dbReference type="InterPro" id="IPR012449">
    <property type="entry name" value="Phage_F116_Orf28"/>
</dbReference>
<reference evidence="1 2" key="1">
    <citation type="submission" date="2020-05" db="EMBL/GenBank/DDBJ databases">
        <title>Characterization of novel class B3 metallo-beta-lactamase from novel Pseudomonas species.</title>
        <authorList>
            <person name="Yamada K."/>
            <person name="Aoki K."/>
            <person name="Ishii Y."/>
        </authorList>
    </citation>
    <scope>NUCLEOTIDE SEQUENCE [LARGE SCALE GENOMIC DNA]</scope>
    <source>
        <strain evidence="1 2">TUM18999</strain>
    </source>
</reference>
<sequence length="81" mass="9417">MAEEALQRPEQSSYYHLTRRVQLLLSTPRAQVEHQAVIYREPSDSSSDWDRLLEEIRDTEGVALTHRPDGSIHVAWFSNHC</sequence>
<dbReference type="KEGG" id="ptw:TUM18999_46790"/>